<evidence type="ECO:0000256" key="1">
    <source>
        <dbReference type="SAM" id="MobiDB-lite"/>
    </source>
</evidence>
<evidence type="ECO:0000313" key="2">
    <source>
        <dbReference type="EMBL" id="TFY71456.1"/>
    </source>
</evidence>
<dbReference type="AlphaFoldDB" id="A0A4Y9Z9C5"/>
<organism evidence="2 3">
    <name type="scientific">Dentipellis fragilis</name>
    <dbReference type="NCBI Taxonomy" id="205917"/>
    <lineage>
        <taxon>Eukaryota</taxon>
        <taxon>Fungi</taxon>
        <taxon>Dikarya</taxon>
        <taxon>Basidiomycota</taxon>
        <taxon>Agaricomycotina</taxon>
        <taxon>Agaricomycetes</taxon>
        <taxon>Russulales</taxon>
        <taxon>Hericiaceae</taxon>
        <taxon>Dentipellis</taxon>
    </lineage>
</organism>
<dbReference type="EMBL" id="SEOQ01000050">
    <property type="protein sequence ID" value="TFY71456.1"/>
    <property type="molecule type" value="Genomic_DNA"/>
</dbReference>
<evidence type="ECO:0000313" key="3">
    <source>
        <dbReference type="Proteomes" id="UP000298327"/>
    </source>
</evidence>
<keyword evidence="3" id="KW-1185">Reference proteome</keyword>
<proteinExistence type="predicted"/>
<dbReference type="Proteomes" id="UP000298327">
    <property type="component" value="Unassembled WGS sequence"/>
</dbReference>
<name>A0A4Y9Z9C5_9AGAM</name>
<accession>A0A4Y9Z9C5</accession>
<feature type="region of interest" description="Disordered" evidence="1">
    <location>
        <begin position="56"/>
        <end position="83"/>
    </location>
</feature>
<comment type="caution">
    <text evidence="2">The sequence shown here is derived from an EMBL/GenBank/DDBJ whole genome shotgun (WGS) entry which is preliminary data.</text>
</comment>
<gene>
    <name evidence="2" type="ORF">EVG20_g1529</name>
</gene>
<sequence length="117" mass="13013">MRIDRKEPSYHIVCLIPSPSTLRRADNISVFGCLGDGANEPRSTGAQHAVVRFLPSFRHPPEGNDQHQPFTPRRYRFTSPSRLQREPTLGLSFHYRAEVNRTSSASAITLAIASPAA</sequence>
<reference evidence="2 3" key="1">
    <citation type="submission" date="2019-02" db="EMBL/GenBank/DDBJ databases">
        <title>Genome sequencing of the rare red list fungi Dentipellis fragilis.</title>
        <authorList>
            <person name="Buettner E."/>
            <person name="Kellner H."/>
        </authorList>
    </citation>
    <scope>NUCLEOTIDE SEQUENCE [LARGE SCALE GENOMIC DNA]</scope>
    <source>
        <strain evidence="2 3">DSM 105465</strain>
    </source>
</reference>
<protein>
    <submittedName>
        <fullName evidence="2">Uncharacterized protein</fullName>
    </submittedName>
</protein>